<evidence type="ECO:0000256" key="6">
    <source>
        <dbReference type="ARBA" id="ARBA00023136"/>
    </source>
</evidence>
<evidence type="ECO:0000256" key="2">
    <source>
        <dbReference type="ARBA" id="ARBA00022448"/>
    </source>
</evidence>
<dbReference type="PANTHER" id="PTHR42925:SF1">
    <property type="entry name" value="VIRULENCE FACTOR MVIN"/>
    <property type="match status" value="1"/>
</dbReference>
<feature type="transmembrane region" description="Helical" evidence="7">
    <location>
        <begin position="246"/>
        <end position="264"/>
    </location>
</feature>
<dbReference type="GO" id="GO:0005886">
    <property type="term" value="C:plasma membrane"/>
    <property type="evidence" value="ECO:0007669"/>
    <property type="project" value="UniProtKB-SubCell"/>
</dbReference>
<evidence type="ECO:0000313" key="8">
    <source>
        <dbReference type="EMBL" id="TCL51063.1"/>
    </source>
</evidence>
<dbReference type="NCBIfam" id="TIGR00797">
    <property type="entry name" value="matE"/>
    <property type="match status" value="1"/>
</dbReference>
<feature type="transmembrane region" description="Helical" evidence="7">
    <location>
        <begin position="346"/>
        <end position="370"/>
    </location>
</feature>
<feature type="transmembrane region" description="Helical" evidence="7">
    <location>
        <begin position="7"/>
        <end position="26"/>
    </location>
</feature>
<feature type="transmembrane region" description="Helical" evidence="7">
    <location>
        <begin position="127"/>
        <end position="149"/>
    </location>
</feature>
<feature type="transmembrane region" description="Helical" evidence="7">
    <location>
        <begin position="317"/>
        <end position="340"/>
    </location>
</feature>
<feature type="transmembrane region" description="Helical" evidence="7">
    <location>
        <begin position="161"/>
        <end position="179"/>
    </location>
</feature>
<comment type="subcellular location">
    <subcellularLocation>
        <location evidence="1">Cell membrane</location>
        <topology evidence="1">Multi-pass membrane protein</topology>
    </subcellularLocation>
</comment>
<dbReference type="PANTHER" id="PTHR42925">
    <property type="entry name" value="MULTIDRUG AND TOXIN EFFLUX PROTEIN MATE FAMILY"/>
    <property type="match status" value="1"/>
</dbReference>
<dbReference type="RefSeq" id="WP_132947824.1">
    <property type="nucleotide sequence ID" value="NZ_SLUL01000004.1"/>
</dbReference>
<name>A0A4R1QF72_9BACL</name>
<dbReference type="OrthoDB" id="9806302at2"/>
<reference evidence="8 9" key="1">
    <citation type="submission" date="2019-03" db="EMBL/GenBank/DDBJ databases">
        <title>Genomic Encyclopedia of Type Strains, Phase IV (KMG-IV): sequencing the most valuable type-strain genomes for metagenomic binning, comparative biology and taxonomic classification.</title>
        <authorList>
            <person name="Goeker M."/>
        </authorList>
    </citation>
    <scope>NUCLEOTIDE SEQUENCE [LARGE SCALE GENOMIC DNA]</scope>
    <source>
        <strain evidence="8 9">DSM 24979</strain>
    </source>
</reference>
<organism evidence="8 9">
    <name type="scientific">Thermolongibacillus altinsuensis</name>
    <dbReference type="NCBI Taxonomy" id="575256"/>
    <lineage>
        <taxon>Bacteria</taxon>
        <taxon>Bacillati</taxon>
        <taxon>Bacillota</taxon>
        <taxon>Bacilli</taxon>
        <taxon>Bacillales</taxon>
        <taxon>Anoxybacillaceae</taxon>
        <taxon>Thermolongibacillus</taxon>
    </lineage>
</organism>
<gene>
    <name evidence="8" type="ORF">EDD69_104116</name>
</gene>
<dbReference type="AlphaFoldDB" id="A0A4R1QF72"/>
<dbReference type="GO" id="GO:0042910">
    <property type="term" value="F:xenobiotic transmembrane transporter activity"/>
    <property type="evidence" value="ECO:0007669"/>
    <property type="project" value="InterPro"/>
</dbReference>
<comment type="caution">
    <text evidence="8">The sequence shown here is derived from an EMBL/GenBank/DDBJ whole genome shotgun (WGS) entry which is preliminary data.</text>
</comment>
<evidence type="ECO:0000256" key="3">
    <source>
        <dbReference type="ARBA" id="ARBA00022475"/>
    </source>
</evidence>
<sequence length="450" mass="49619">MTEQKKLSLFSLTWPIFIELTLYMLMGNADTLMLSQYSDEAVAAVGVANQILYMVIVMFGFIATGTSILIAQYAGAKKEKTAAEIAAVSIWANLLFGIVLSALLLAFSKPILQMMNLPHELFPEAHSYLIIVGGFSFIQALIMTIGAILKSYGFTRDTMHVTIGMNVLNVIGNYLFIFGPLGIPVLGVEGVALSTTVSRAIGLIVSFMILWKRMSTPLPLFRFASLSMGHIKNLLKIGIPSAGEHIAYNTSQMVITYFITILGTEALTTKVYAQNIMMFIFLFSVAISQGTQIIIGHFVGAQKYEEAYRRCLKSLRLAIVISMIIASIFSFFSDSLFAIFTNNERIIEVGGTLILLTIILEPGRSFNLVIINSLRAAGDVKFPVYIGIASMWGVSVPIAYILGIHFGLGLAGIWIAFIADEWLRGLLVLWRWRSNVWRGKSFVNKEAAVM</sequence>
<dbReference type="InterPro" id="IPR002528">
    <property type="entry name" value="MATE_fam"/>
</dbReference>
<feature type="transmembrane region" description="Helical" evidence="7">
    <location>
        <begin position="191"/>
        <end position="211"/>
    </location>
</feature>
<feature type="transmembrane region" description="Helical" evidence="7">
    <location>
        <begin position="382"/>
        <end position="402"/>
    </location>
</feature>
<evidence type="ECO:0000256" key="4">
    <source>
        <dbReference type="ARBA" id="ARBA00022692"/>
    </source>
</evidence>
<keyword evidence="5 7" id="KW-1133">Transmembrane helix</keyword>
<evidence type="ECO:0000256" key="7">
    <source>
        <dbReference type="SAM" id="Phobius"/>
    </source>
</evidence>
<dbReference type="Proteomes" id="UP000295658">
    <property type="component" value="Unassembled WGS sequence"/>
</dbReference>
<feature type="transmembrane region" description="Helical" evidence="7">
    <location>
        <begin position="85"/>
        <end position="107"/>
    </location>
</feature>
<dbReference type="InterPro" id="IPR047135">
    <property type="entry name" value="YsiQ"/>
</dbReference>
<protein>
    <submittedName>
        <fullName evidence="8">Putative MATE family efflux protein</fullName>
    </submittedName>
</protein>
<keyword evidence="6 7" id="KW-0472">Membrane</keyword>
<dbReference type="Pfam" id="PF01554">
    <property type="entry name" value="MatE"/>
    <property type="match status" value="2"/>
</dbReference>
<keyword evidence="4 7" id="KW-0812">Transmembrane</keyword>
<evidence type="ECO:0000256" key="1">
    <source>
        <dbReference type="ARBA" id="ARBA00004651"/>
    </source>
</evidence>
<dbReference type="InterPro" id="IPR048279">
    <property type="entry name" value="MdtK-like"/>
</dbReference>
<dbReference type="GO" id="GO:0015297">
    <property type="term" value="F:antiporter activity"/>
    <property type="evidence" value="ECO:0007669"/>
    <property type="project" value="InterPro"/>
</dbReference>
<evidence type="ECO:0000256" key="5">
    <source>
        <dbReference type="ARBA" id="ARBA00022989"/>
    </source>
</evidence>
<feature type="transmembrane region" description="Helical" evidence="7">
    <location>
        <begin position="276"/>
        <end position="296"/>
    </location>
</feature>
<accession>A0A4R1QF72</accession>
<dbReference type="CDD" id="cd13134">
    <property type="entry name" value="MATE_like_8"/>
    <property type="match status" value="1"/>
</dbReference>
<feature type="transmembrane region" description="Helical" evidence="7">
    <location>
        <begin position="408"/>
        <end position="430"/>
    </location>
</feature>
<proteinExistence type="predicted"/>
<evidence type="ECO:0000313" key="9">
    <source>
        <dbReference type="Proteomes" id="UP000295658"/>
    </source>
</evidence>
<dbReference type="EMBL" id="SLUL01000004">
    <property type="protein sequence ID" value="TCL51063.1"/>
    <property type="molecule type" value="Genomic_DNA"/>
</dbReference>
<keyword evidence="3" id="KW-1003">Cell membrane</keyword>
<dbReference type="PIRSF" id="PIRSF006603">
    <property type="entry name" value="DinF"/>
    <property type="match status" value="1"/>
</dbReference>
<feature type="transmembrane region" description="Helical" evidence="7">
    <location>
        <begin position="51"/>
        <end position="73"/>
    </location>
</feature>
<keyword evidence="9" id="KW-1185">Reference proteome</keyword>
<keyword evidence="2" id="KW-0813">Transport</keyword>